<comment type="similarity">
    <text evidence="5">Belongs to the Omp25/RopB family.</text>
</comment>
<evidence type="ECO:0000259" key="6">
    <source>
        <dbReference type="Pfam" id="PF13505"/>
    </source>
</evidence>
<feature type="domain" description="Outer membrane protein beta-barrel" evidence="6">
    <location>
        <begin position="104"/>
        <end position="321"/>
    </location>
</feature>
<dbReference type="Pfam" id="PF13505">
    <property type="entry name" value="OMP_b-brl"/>
    <property type="match status" value="1"/>
</dbReference>
<gene>
    <name evidence="7" type="ORF">ABUE31_06640</name>
</gene>
<dbReference type="InterPro" id="IPR051692">
    <property type="entry name" value="OMP-like"/>
</dbReference>
<dbReference type="Gene3D" id="2.40.160.20">
    <property type="match status" value="1"/>
</dbReference>
<dbReference type="InterPro" id="IPR027385">
    <property type="entry name" value="Beta-barrel_OMP"/>
</dbReference>
<accession>A0ABV3QX58</accession>
<dbReference type="EMBL" id="JBFOCI010000002">
    <property type="protein sequence ID" value="MEW9805652.1"/>
    <property type="molecule type" value="Genomic_DNA"/>
</dbReference>
<keyword evidence="8" id="KW-1185">Reference proteome</keyword>
<proteinExistence type="inferred from homology"/>
<sequence length="321" mass="35001">MLQLNNLDFQRFSLTLGDSTRLERDMGSTPPAHSQRGHPAIAELVAAGEVTLPQRSVWTAVSIRSQVGNVLPCNPQIGVYNPGLHTHAGLVHFEELLMRTFIATALFLGSASFAHAADAVVEEVVVVDTTYNWSGVYVGGQIGYAFEGSADYVHEGISGFYSHDPDGVIGGIYAGYNYQFANGIVLGGEADIALGDVEDSSVLGLSPFSARTEVDWMGAVRGRLGYAYDRFLPYVAGGVAFGHYRFEEFSSGNPYGDHDGSMVGWTIGAGAEYAVTDNWIVRGEYRYTDFDEKHFTANHSGDEYDVDIDIHDFRFGVAYKF</sequence>
<keyword evidence="4" id="KW-0998">Cell outer membrane</keyword>
<evidence type="ECO:0000313" key="7">
    <source>
        <dbReference type="EMBL" id="MEW9805652.1"/>
    </source>
</evidence>
<dbReference type="PANTHER" id="PTHR34001">
    <property type="entry name" value="BLL7405 PROTEIN"/>
    <property type="match status" value="1"/>
</dbReference>
<reference evidence="7 8" key="1">
    <citation type="submission" date="2024-06" db="EMBL/GenBank/DDBJ databases">
        <authorList>
            <person name="Tuo L."/>
        </authorList>
    </citation>
    <scope>NUCLEOTIDE SEQUENCE [LARGE SCALE GENOMIC DNA]</scope>
    <source>
        <strain evidence="7 8">ZMM04-5</strain>
    </source>
</reference>
<keyword evidence="3" id="KW-0472">Membrane</keyword>
<evidence type="ECO:0000313" key="8">
    <source>
        <dbReference type="Proteomes" id="UP001556196"/>
    </source>
</evidence>
<comment type="subcellular location">
    <subcellularLocation>
        <location evidence="1">Cell outer membrane</location>
    </subcellularLocation>
</comment>
<dbReference type="SUPFAM" id="SSF56925">
    <property type="entry name" value="OMPA-like"/>
    <property type="match status" value="1"/>
</dbReference>
<protein>
    <submittedName>
        <fullName evidence="7">Outer membrane protein</fullName>
    </submittedName>
</protein>
<comment type="caution">
    <text evidence="7">The sequence shown here is derived from an EMBL/GenBank/DDBJ whole genome shotgun (WGS) entry which is preliminary data.</text>
</comment>
<organism evidence="7 8">
    <name type="scientific">Mesorhizobium marinum</name>
    <dbReference type="NCBI Taxonomy" id="3228790"/>
    <lineage>
        <taxon>Bacteria</taxon>
        <taxon>Pseudomonadati</taxon>
        <taxon>Pseudomonadota</taxon>
        <taxon>Alphaproteobacteria</taxon>
        <taxon>Hyphomicrobiales</taxon>
        <taxon>Phyllobacteriaceae</taxon>
        <taxon>Mesorhizobium</taxon>
    </lineage>
</organism>
<evidence type="ECO:0000256" key="2">
    <source>
        <dbReference type="ARBA" id="ARBA00022729"/>
    </source>
</evidence>
<dbReference type="Proteomes" id="UP001556196">
    <property type="component" value="Unassembled WGS sequence"/>
</dbReference>
<evidence type="ECO:0000256" key="5">
    <source>
        <dbReference type="ARBA" id="ARBA00038306"/>
    </source>
</evidence>
<dbReference type="InterPro" id="IPR011250">
    <property type="entry name" value="OMP/PagP_B-barrel"/>
</dbReference>
<evidence type="ECO:0000256" key="4">
    <source>
        <dbReference type="ARBA" id="ARBA00023237"/>
    </source>
</evidence>
<keyword evidence="2" id="KW-0732">Signal</keyword>
<dbReference type="RefSeq" id="WP_367722741.1">
    <property type="nucleotide sequence ID" value="NZ_JBFOCI010000002.1"/>
</dbReference>
<name>A0ABV3QX58_9HYPH</name>
<dbReference type="PANTHER" id="PTHR34001:SF3">
    <property type="entry name" value="BLL7405 PROTEIN"/>
    <property type="match status" value="1"/>
</dbReference>
<evidence type="ECO:0000256" key="1">
    <source>
        <dbReference type="ARBA" id="ARBA00004442"/>
    </source>
</evidence>
<evidence type="ECO:0000256" key="3">
    <source>
        <dbReference type="ARBA" id="ARBA00023136"/>
    </source>
</evidence>